<dbReference type="GO" id="GO:0005525">
    <property type="term" value="F:GTP binding"/>
    <property type="evidence" value="ECO:0007669"/>
    <property type="project" value="InterPro"/>
</dbReference>
<name>A0A4V1IZM5_ROZAC</name>
<accession>A0A4V1IZM5</accession>
<dbReference type="Gene3D" id="3.40.50.300">
    <property type="entry name" value="P-loop containing nucleotide triphosphate hydrolases"/>
    <property type="match status" value="1"/>
</dbReference>
<dbReference type="PROSITE" id="PS51419">
    <property type="entry name" value="RAB"/>
    <property type="match status" value="1"/>
</dbReference>
<dbReference type="Pfam" id="PF00071">
    <property type="entry name" value="Ras"/>
    <property type="match status" value="1"/>
</dbReference>
<dbReference type="EMBL" id="ML005419">
    <property type="protein sequence ID" value="RKP18579.1"/>
    <property type="molecule type" value="Genomic_DNA"/>
</dbReference>
<dbReference type="PROSITE" id="PS51417">
    <property type="entry name" value="ARF"/>
    <property type="match status" value="1"/>
</dbReference>
<dbReference type="CDD" id="cd00154">
    <property type="entry name" value="Rab"/>
    <property type="match status" value="1"/>
</dbReference>
<keyword evidence="2" id="KW-0378">Hydrolase</keyword>
<dbReference type="GO" id="GO:0003924">
    <property type="term" value="F:GTPase activity"/>
    <property type="evidence" value="ECO:0007669"/>
    <property type="project" value="InterPro"/>
</dbReference>
<dbReference type="InterPro" id="IPR005225">
    <property type="entry name" value="Small_GTP-bd"/>
</dbReference>
<evidence type="ECO:0000313" key="2">
    <source>
        <dbReference type="EMBL" id="RKP18579.1"/>
    </source>
</evidence>
<dbReference type="SUPFAM" id="SSF52540">
    <property type="entry name" value="P-loop containing nucleoside triphosphate hydrolases"/>
    <property type="match status" value="1"/>
</dbReference>
<dbReference type="PRINTS" id="PR00449">
    <property type="entry name" value="RASTRNSFRMNG"/>
</dbReference>
<dbReference type="AlphaFoldDB" id="A0A4V1IZM5"/>
<dbReference type="SMART" id="SM00173">
    <property type="entry name" value="RAS"/>
    <property type="match status" value="1"/>
</dbReference>
<protein>
    <submittedName>
        <fullName evidence="2">P-loop containing nucleoside triphosphate hydrolase protein</fullName>
    </submittedName>
</protein>
<dbReference type="PROSITE" id="PS51421">
    <property type="entry name" value="RAS"/>
    <property type="match status" value="1"/>
</dbReference>
<dbReference type="InterPro" id="IPR027417">
    <property type="entry name" value="P-loop_NTPase"/>
</dbReference>
<dbReference type="NCBIfam" id="TIGR00231">
    <property type="entry name" value="small_GTP"/>
    <property type="match status" value="1"/>
</dbReference>
<proteinExistence type="predicted"/>
<keyword evidence="1" id="KW-0547">Nucleotide-binding</keyword>
<dbReference type="SMART" id="SM00175">
    <property type="entry name" value="RAB"/>
    <property type="match status" value="1"/>
</dbReference>
<gene>
    <name evidence="2" type="ORF">ROZALSC1DRAFT_29750</name>
</gene>
<dbReference type="FunFam" id="3.40.50.300:FF:001329">
    <property type="entry name" value="Small GTP-binding protein, putative"/>
    <property type="match status" value="1"/>
</dbReference>
<evidence type="ECO:0000256" key="1">
    <source>
        <dbReference type="ARBA" id="ARBA00022741"/>
    </source>
</evidence>
<evidence type="ECO:0000313" key="3">
    <source>
        <dbReference type="Proteomes" id="UP000281549"/>
    </source>
</evidence>
<sequence length="185" mass="20663">MLAGEIDNTSSSQPQLSTLATSENKKIVVVGSGGSGKSSIVTRLINNSFNEEYQQTIGADMFVKQISNSSKKRTLQIWSCGGHERYRSLYEQFYEECDCVLVVFDMTNEASFQDALFWHNEIRRCIPEALSYLIGNRIDESDKVKINIEDAAKQAKTWNMTFKPVSAKTGQGISDLFAEISDAIP</sequence>
<dbReference type="PANTHER" id="PTHR47978">
    <property type="match status" value="1"/>
</dbReference>
<organism evidence="2 3">
    <name type="scientific">Rozella allomycis (strain CSF55)</name>
    <dbReference type="NCBI Taxonomy" id="988480"/>
    <lineage>
        <taxon>Eukaryota</taxon>
        <taxon>Fungi</taxon>
        <taxon>Fungi incertae sedis</taxon>
        <taxon>Cryptomycota</taxon>
        <taxon>Cryptomycota incertae sedis</taxon>
        <taxon>Rozella</taxon>
    </lineage>
</organism>
<reference evidence="3" key="1">
    <citation type="journal article" date="2018" name="Nat. Microbiol.">
        <title>Leveraging single-cell genomics to expand the fungal tree of life.</title>
        <authorList>
            <person name="Ahrendt S.R."/>
            <person name="Quandt C.A."/>
            <person name="Ciobanu D."/>
            <person name="Clum A."/>
            <person name="Salamov A."/>
            <person name="Andreopoulos B."/>
            <person name="Cheng J.F."/>
            <person name="Woyke T."/>
            <person name="Pelin A."/>
            <person name="Henrissat B."/>
            <person name="Reynolds N.K."/>
            <person name="Benny G.L."/>
            <person name="Smith M.E."/>
            <person name="James T.Y."/>
            <person name="Grigoriev I.V."/>
        </authorList>
    </citation>
    <scope>NUCLEOTIDE SEQUENCE [LARGE SCALE GENOMIC DNA]</scope>
    <source>
        <strain evidence="3">CSF55</strain>
    </source>
</reference>
<dbReference type="InterPro" id="IPR001806">
    <property type="entry name" value="Small_GTPase"/>
</dbReference>
<dbReference type="SMART" id="SM00174">
    <property type="entry name" value="RHO"/>
    <property type="match status" value="1"/>
</dbReference>
<dbReference type="Proteomes" id="UP000281549">
    <property type="component" value="Unassembled WGS sequence"/>
</dbReference>